<evidence type="ECO:0000259" key="2">
    <source>
        <dbReference type="Pfam" id="PF14257"/>
    </source>
</evidence>
<sequence length="327" mass="35484">MKSYPRAIANASRTRSKRVQTPILLPMLILMGAIASCGAVPTSKDMMNESLVAQQGMVPASAPMPPSDAVANEMGRAQGVVAEVAQGSGEIPQATPQLIKTASMTMEVEAIEEQIDAVNQIIKQKQGDLLQFEDNKPRSQNTRHVVSMQLRVPQQQLENTINAIAELGTVINRSITAEDVSAQLIDNDARLKNLRKQEEMVLKIMERSGSVGDVLNAARELGNTREQIERLDAVQANLRNKVAYSTLYLNLESPVSAAELPQKSIGKELQKTWGNATEALGDVTVGLLKVTLYLLAFSPFILLFAGGAFLGYNRIKSSKAAESTINQ</sequence>
<dbReference type="AlphaFoldDB" id="K9TRW3"/>
<dbReference type="EMBL" id="CP003607">
    <property type="protein sequence ID" value="AFY85158.1"/>
    <property type="molecule type" value="Genomic_DNA"/>
</dbReference>
<name>K9TRW3_9CYAN</name>
<proteinExistence type="predicted"/>
<organism evidence="3 4">
    <name type="scientific">Oscillatoria acuminata PCC 6304</name>
    <dbReference type="NCBI Taxonomy" id="56110"/>
    <lineage>
        <taxon>Bacteria</taxon>
        <taxon>Bacillati</taxon>
        <taxon>Cyanobacteriota</taxon>
        <taxon>Cyanophyceae</taxon>
        <taxon>Oscillatoriophycideae</taxon>
        <taxon>Oscillatoriales</taxon>
        <taxon>Oscillatoriaceae</taxon>
        <taxon>Oscillatoria</taxon>
    </lineage>
</organism>
<dbReference type="InterPro" id="IPR025645">
    <property type="entry name" value="DUF4349"/>
</dbReference>
<protein>
    <recommendedName>
        <fullName evidence="2">DUF4349 domain-containing protein</fullName>
    </recommendedName>
</protein>
<accession>K9TRW3</accession>
<gene>
    <name evidence="3" type="ORF">Oscil6304_5683</name>
</gene>
<evidence type="ECO:0000313" key="4">
    <source>
        <dbReference type="Proteomes" id="UP000010367"/>
    </source>
</evidence>
<dbReference type="PATRIC" id="fig|56110.3.peg.6978"/>
<dbReference type="RefSeq" id="WP_015151765.1">
    <property type="nucleotide sequence ID" value="NC_019693.1"/>
</dbReference>
<dbReference type="STRING" id="56110.Oscil6304_5683"/>
<keyword evidence="4" id="KW-1185">Reference proteome</keyword>
<dbReference type="Pfam" id="PF14257">
    <property type="entry name" value="DUF4349"/>
    <property type="match status" value="1"/>
</dbReference>
<dbReference type="Proteomes" id="UP000010367">
    <property type="component" value="Chromosome"/>
</dbReference>
<keyword evidence="1" id="KW-1133">Transmembrane helix</keyword>
<feature type="domain" description="DUF4349" evidence="2">
    <location>
        <begin position="97"/>
        <end position="305"/>
    </location>
</feature>
<evidence type="ECO:0000256" key="1">
    <source>
        <dbReference type="SAM" id="Phobius"/>
    </source>
</evidence>
<dbReference type="eggNOG" id="COG5662">
    <property type="taxonomic scope" value="Bacteria"/>
</dbReference>
<dbReference type="KEGG" id="oac:Oscil6304_5683"/>
<keyword evidence="1" id="KW-0812">Transmembrane</keyword>
<dbReference type="OrthoDB" id="528207at2"/>
<dbReference type="HOGENOM" id="CLU_046535_3_0_3"/>
<feature type="transmembrane region" description="Helical" evidence="1">
    <location>
        <begin position="292"/>
        <end position="312"/>
    </location>
</feature>
<dbReference type="InParanoid" id="K9TRW3"/>
<keyword evidence="1" id="KW-0472">Membrane</keyword>
<reference evidence="3 4" key="1">
    <citation type="submission" date="2012-06" db="EMBL/GenBank/DDBJ databases">
        <title>Finished chromosome of genome of Oscillatoria acuminata PCC 6304.</title>
        <authorList>
            <consortium name="US DOE Joint Genome Institute"/>
            <person name="Gugger M."/>
            <person name="Coursin T."/>
            <person name="Rippka R."/>
            <person name="Tandeau De Marsac N."/>
            <person name="Huntemann M."/>
            <person name="Wei C.-L."/>
            <person name="Han J."/>
            <person name="Detter J.C."/>
            <person name="Han C."/>
            <person name="Tapia R."/>
            <person name="Davenport K."/>
            <person name="Daligault H."/>
            <person name="Erkkila T."/>
            <person name="Gu W."/>
            <person name="Munk A.C.C."/>
            <person name="Teshima H."/>
            <person name="Xu Y."/>
            <person name="Chain P."/>
            <person name="Chen A."/>
            <person name="Krypides N."/>
            <person name="Mavromatis K."/>
            <person name="Markowitz V."/>
            <person name="Szeto E."/>
            <person name="Ivanova N."/>
            <person name="Mikhailova N."/>
            <person name="Ovchinnikova G."/>
            <person name="Pagani I."/>
            <person name="Pati A."/>
            <person name="Goodwin L."/>
            <person name="Peters L."/>
            <person name="Pitluck S."/>
            <person name="Woyke T."/>
            <person name="Kerfeld C."/>
        </authorList>
    </citation>
    <scope>NUCLEOTIDE SEQUENCE [LARGE SCALE GENOMIC DNA]</scope>
    <source>
        <strain evidence="3 4">PCC 6304</strain>
    </source>
</reference>
<evidence type="ECO:0000313" key="3">
    <source>
        <dbReference type="EMBL" id="AFY85158.1"/>
    </source>
</evidence>